<feature type="active site" description="Proton acceptor" evidence="1">
    <location>
        <position position="133"/>
    </location>
</feature>
<dbReference type="InterPro" id="IPR050179">
    <property type="entry name" value="Trans_hexapeptide_repeat"/>
</dbReference>
<dbReference type="EMBL" id="FNZX01000005">
    <property type="protein sequence ID" value="SEK43848.1"/>
    <property type="molecule type" value="Genomic_DNA"/>
</dbReference>
<dbReference type="CDD" id="cd03360">
    <property type="entry name" value="LbH_AT_putative"/>
    <property type="match status" value="1"/>
</dbReference>
<sequence>MRNLVIAGTGGAGKETKWLAERINAVNPTWNILGYIDIEPGEDVVGDDSFVTEATEDLDVVIAMGSMERRKFLYELYKKNPHVHFPNLIDPSATLSDSVEMGEGNVICAGAILTVDVKIGNQNLINFNCTVAHDSTLGDFNTLNPNANISGACTLGNLIEVGTGSQIVQGKTIGDETHIWAGSCVIKNTKGRCEVVGVPAKTVRKFD</sequence>
<dbReference type="SUPFAM" id="SSF51161">
    <property type="entry name" value="Trimeric LpxA-like enzymes"/>
    <property type="match status" value="1"/>
</dbReference>
<protein>
    <submittedName>
        <fullName evidence="4">Sugar O-acyltransferase, sialic acid O-acetyltransferase NeuD family</fullName>
    </submittedName>
</protein>
<dbReference type="AlphaFoldDB" id="A0A1H7H0S9"/>
<keyword evidence="4" id="KW-0808">Transferase</keyword>
<dbReference type="PANTHER" id="PTHR43300:SF7">
    <property type="entry name" value="UDP-N-ACETYLBACILLOSAMINE N-ACETYLTRANSFERASE"/>
    <property type="match status" value="1"/>
</dbReference>
<keyword evidence="5" id="KW-1185">Reference proteome</keyword>
<evidence type="ECO:0000313" key="4">
    <source>
        <dbReference type="EMBL" id="SEK43848.1"/>
    </source>
</evidence>
<feature type="binding site" evidence="2">
    <location>
        <position position="65"/>
    </location>
    <ligand>
        <name>substrate</name>
    </ligand>
</feature>
<evidence type="ECO:0000256" key="1">
    <source>
        <dbReference type="PIRSR" id="PIRSR620019-1"/>
    </source>
</evidence>
<keyword evidence="4" id="KW-0012">Acyltransferase</keyword>
<evidence type="ECO:0000256" key="2">
    <source>
        <dbReference type="PIRSR" id="PIRSR620019-2"/>
    </source>
</evidence>
<dbReference type="InterPro" id="IPR020019">
    <property type="entry name" value="AcTrfase_PglD-like"/>
</dbReference>
<organism evidence="4 5">
    <name type="scientific">Pseudobutyrivibrio ruminis</name>
    <dbReference type="NCBI Taxonomy" id="46206"/>
    <lineage>
        <taxon>Bacteria</taxon>
        <taxon>Bacillati</taxon>
        <taxon>Bacillota</taxon>
        <taxon>Clostridia</taxon>
        <taxon>Lachnospirales</taxon>
        <taxon>Lachnospiraceae</taxon>
        <taxon>Pseudobutyrivibrio</taxon>
    </lineage>
</organism>
<dbReference type="RefSeq" id="WP_083380615.1">
    <property type="nucleotide sequence ID" value="NZ_FNZX01000005.1"/>
</dbReference>
<dbReference type="Gene3D" id="2.160.10.10">
    <property type="entry name" value="Hexapeptide repeat proteins"/>
    <property type="match status" value="1"/>
</dbReference>
<reference evidence="5" key="1">
    <citation type="submission" date="2016-10" db="EMBL/GenBank/DDBJ databases">
        <authorList>
            <person name="Varghese N."/>
        </authorList>
    </citation>
    <scope>NUCLEOTIDE SEQUENCE [LARGE SCALE GENOMIC DNA]</scope>
    <source>
        <strain evidence="5">ACV-9</strain>
    </source>
</reference>
<dbReference type="Gene3D" id="3.40.50.20">
    <property type="match status" value="1"/>
</dbReference>
<dbReference type="InterPro" id="IPR041561">
    <property type="entry name" value="PglD_N"/>
</dbReference>
<evidence type="ECO:0000259" key="3">
    <source>
        <dbReference type="Pfam" id="PF17836"/>
    </source>
</evidence>
<feature type="site" description="Increases basicity of active site His" evidence="1">
    <location>
        <position position="134"/>
    </location>
</feature>
<feature type="domain" description="PglD N-terminal" evidence="3">
    <location>
        <begin position="3"/>
        <end position="75"/>
    </location>
</feature>
<gene>
    <name evidence="4" type="ORF">SAMN02910377_00874</name>
</gene>
<dbReference type="Proteomes" id="UP000182321">
    <property type="component" value="Unassembled WGS sequence"/>
</dbReference>
<dbReference type="PANTHER" id="PTHR43300">
    <property type="entry name" value="ACETYLTRANSFERASE"/>
    <property type="match status" value="1"/>
</dbReference>
<dbReference type="NCBIfam" id="TIGR03570">
    <property type="entry name" value="NeuD_NnaD"/>
    <property type="match status" value="1"/>
</dbReference>
<accession>A0A1H7H0S9</accession>
<evidence type="ECO:0000313" key="5">
    <source>
        <dbReference type="Proteomes" id="UP000182321"/>
    </source>
</evidence>
<dbReference type="Pfam" id="PF17836">
    <property type="entry name" value="PglD_N"/>
    <property type="match status" value="1"/>
</dbReference>
<dbReference type="GO" id="GO:0016746">
    <property type="term" value="F:acyltransferase activity"/>
    <property type="evidence" value="ECO:0007669"/>
    <property type="project" value="UniProtKB-KW"/>
</dbReference>
<proteinExistence type="predicted"/>
<dbReference type="InterPro" id="IPR011004">
    <property type="entry name" value="Trimer_LpxA-like_sf"/>
</dbReference>
<name>A0A1H7H0S9_9FIRM</name>